<dbReference type="Proteomes" id="UP001172102">
    <property type="component" value="Unassembled WGS sequence"/>
</dbReference>
<evidence type="ECO:0000313" key="1">
    <source>
        <dbReference type="EMBL" id="KAK0702205.1"/>
    </source>
</evidence>
<gene>
    <name evidence="1" type="ORF">B0H67DRAFT_650259</name>
</gene>
<dbReference type="AlphaFoldDB" id="A0AA39ZR77"/>
<dbReference type="EMBL" id="JAUKUA010000009">
    <property type="protein sequence ID" value="KAK0702205.1"/>
    <property type="molecule type" value="Genomic_DNA"/>
</dbReference>
<sequence>MTTPINTAPSPPKKSPPKKVALQFHIIQDINVIKHLKEGDSEGFLLPAEPEFMLSYEDAFRRIDGSDESITTIFSLQLWIGIRVTLETKVEDAISQMQATARHMKRALERHMPAATGPRKSCGRNMGRCVREITRFMLKDITLLTFRARIVASHLSQVLTQNSYVVDAACYLTADVDHLYRRGLTQDAPLSSTDAMVRIPPSFKEAAPALSPSSPEPRKDYAGGIGIREALYNRYADSQRDCYYFLQYLEELTIHRLRIYHVREFRAGAIRNGLVSNVSTTGILAPGVAPPAARALPDAPCTVSRKIGSQDGKISEL</sequence>
<reference evidence="1" key="1">
    <citation type="submission" date="2023-06" db="EMBL/GenBank/DDBJ databases">
        <title>Genome-scale phylogeny and comparative genomics of the fungal order Sordariales.</title>
        <authorList>
            <consortium name="Lawrence Berkeley National Laboratory"/>
            <person name="Hensen N."/>
            <person name="Bonometti L."/>
            <person name="Westerberg I."/>
            <person name="Brannstrom I.O."/>
            <person name="Guillou S."/>
            <person name="Cros-Aarteil S."/>
            <person name="Calhoun S."/>
            <person name="Haridas S."/>
            <person name="Kuo A."/>
            <person name="Mondo S."/>
            <person name="Pangilinan J."/>
            <person name="Riley R."/>
            <person name="Labutti K."/>
            <person name="Andreopoulos B."/>
            <person name="Lipzen A."/>
            <person name="Chen C."/>
            <person name="Yanf M."/>
            <person name="Daum C."/>
            <person name="Ng V."/>
            <person name="Clum A."/>
            <person name="Steindorff A."/>
            <person name="Ohm R."/>
            <person name="Martin F."/>
            <person name="Silar P."/>
            <person name="Natvig D."/>
            <person name="Lalanne C."/>
            <person name="Gautier V."/>
            <person name="Ament-Velasquez S.L."/>
            <person name="Kruys A."/>
            <person name="Hutchinson M.I."/>
            <person name="Powell A.J."/>
            <person name="Barry K."/>
            <person name="Miller A.N."/>
            <person name="Grigoriev I.V."/>
            <person name="Debuchy R."/>
            <person name="Gladieux P."/>
            <person name="Thoren M.H."/>
            <person name="Johannesson H."/>
        </authorList>
    </citation>
    <scope>NUCLEOTIDE SEQUENCE</scope>
    <source>
        <strain evidence="1">SMH4607-1</strain>
    </source>
</reference>
<comment type="caution">
    <text evidence="1">The sequence shown here is derived from an EMBL/GenBank/DDBJ whole genome shotgun (WGS) entry which is preliminary data.</text>
</comment>
<proteinExistence type="predicted"/>
<accession>A0AA39ZR77</accession>
<evidence type="ECO:0000313" key="2">
    <source>
        <dbReference type="Proteomes" id="UP001172102"/>
    </source>
</evidence>
<name>A0AA39ZR77_9PEZI</name>
<keyword evidence="2" id="KW-1185">Reference proteome</keyword>
<organism evidence="1 2">
    <name type="scientific">Lasiosphaeris hirsuta</name>
    <dbReference type="NCBI Taxonomy" id="260670"/>
    <lineage>
        <taxon>Eukaryota</taxon>
        <taxon>Fungi</taxon>
        <taxon>Dikarya</taxon>
        <taxon>Ascomycota</taxon>
        <taxon>Pezizomycotina</taxon>
        <taxon>Sordariomycetes</taxon>
        <taxon>Sordariomycetidae</taxon>
        <taxon>Sordariales</taxon>
        <taxon>Lasiosphaeriaceae</taxon>
        <taxon>Lasiosphaeris</taxon>
    </lineage>
</organism>
<protein>
    <submittedName>
        <fullName evidence="1">Uncharacterized protein</fullName>
    </submittedName>
</protein>